<reference evidence="9" key="2">
    <citation type="submission" date="2017-05" db="EMBL/GenBank/DDBJ databases">
        <title>Improved OligoMM genomes.</title>
        <authorList>
            <person name="Garzetti D."/>
        </authorList>
    </citation>
    <scope>NUCLEOTIDE SEQUENCE [LARGE SCALE GENOMIC DNA]</scope>
    <source>
        <strain evidence="9">KB18</strain>
    </source>
</reference>
<dbReference type="InterPro" id="IPR007371">
    <property type="entry name" value="TPK_catalytic"/>
</dbReference>
<dbReference type="Pfam" id="PF04265">
    <property type="entry name" value="TPK_B1_binding"/>
    <property type="match status" value="1"/>
</dbReference>
<dbReference type="InterPro" id="IPR036371">
    <property type="entry name" value="TPK_B1-bd_sf"/>
</dbReference>
<dbReference type="Pfam" id="PF04263">
    <property type="entry name" value="TPK_catalytic"/>
    <property type="match status" value="1"/>
</dbReference>
<dbReference type="PANTHER" id="PTHR41299:SF1">
    <property type="entry name" value="THIAMINE PYROPHOSPHOKINASE"/>
    <property type="match status" value="1"/>
</dbReference>
<evidence type="ECO:0000313" key="7">
    <source>
        <dbReference type="EMBL" id="ASB40373.1"/>
    </source>
</evidence>
<reference evidence="8 10" key="3">
    <citation type="submission" date="2020-11" db="EMBL/GenBank/DDBJ databases">
        <title>Closed and high quality bacterial genomes of the OMM12 community.</title>
        <authorList>
            <person name="Marbouty M."/>
            <person name="Lamy-Besnier Q."/>
            <person name="Debarbieux L."/>
            <person name="Koszul R."/>
        </authorList>
    </citation>
    <scope>NUCLEOTIDE SEQUENCE [LARGE SCALE GENOMIC DNA]</scope>
    <source>
        <strain evidence="8 10">KB18</strain>
    </source>
</reference>
<dbReference type="SUPFAM" id="SSF63862">
    <property type="entry name" value="Thiamin pyrophosphokinase, substrate-binding domain"/>
    <property type="match status" value="1"/>
</dbReference>
<dbReference type="Gene3D" id="3.40.50.10240">
    <property type="entry name" value="Thiamin pyrophosphokinase, catalytic domain"/>
    <property type="match status" value="1"/>
</dbReference>
<dbReference type="RefSeq" id="WP_066534121.1">
    <property type="nucleotide sequence ID" value="NZ_CAJTCQ010000008.1"/>
</dbReference>
<proteinExistence type="predicted"/>
<dbReference type="SUPFAM" id="SSF63999">
    <property type="entry name" value="Thiamin pyrophosphokinase, catalytic domain"/>
    <property type="match status" value="1"/>
</dbReference>
<dbReference type="AlphaFoldDB" id="A0A1Z2XPK1"/>
<dbReference type="InterPro" id="IPR053149">
    <property type="entry name" value="TPK"/>
</dbReference>
<organism evidence="8 10">
    <name type="scientific">Acutalibacter muris</name>
    <dbReference type="NCBI Taxonomy" id="1796620"/>
    <lineage>
        <taxon>Bacteria</taxon>
        <taxon>Bacillati</taxon>
        <taxon>Bacillota</taxon>
        <taxon>Clostridia</taxon>
        <taxon>Eubacteriales</taxon>
        <taxon>Acutalibacteraceae</taxon>
        <taxon>Acutalibacter</taxon>
    </lineage>
</organism>
<evidence type="ECO:0000256" key="4">
    <source>
        <dbReference type="ARBA" id="ARBA00022840"/>
    </source>
</evidence>
<keyword evidence="3" id="KW-0418">Kinase</keyword>
<dbReference type="GO" id="GO:0006772">
    <property type="term" value="P:thiamine metabolic process"/>
    <property type="evidence" value="ECO:0007669"/>
    <property type="project" value="UniProtKB-UniRule"/>
</dbReference>
<dbReference type="Proteomes" id="UP000596035">
    <property type="component" value="Chromosome"/>
</dbReference>
<reference evidence="7" key="1">
    <citation type="journal article" date="2017" name="Genome Announc.">
        <title>High-Quality Whole-Genome Sequences of the Oligo-Mouse-Microbiota Bacterial Community.</title>
        <authorList>
            <person name="Garzetti D."/>
            <person name="Brugiroux S."/>
            <person name="Bunk B."/>
            <person name="Pukall R."/>
            <person name="McCoy K.D."/>
            <person name="Macpherson A.J."/>
            <person name="Stecher B."/>
        </authorList>
    </citation>
    <scope>NUCLEOTIDE SEQUENCE</scope>
    <source>
        <strain evidence="7">KB18</strain>
    </source>
</reference>
<keyword evidence="4" id="KW-0067">ATP-binding</keyword>
<dbReference type="GO" id="GO:0030975">
    <property type="term" value="F:thiamine binding"/>
    <property type="evidence" value="ECO:0007669"/>
    <property type="project" value="InterPro"/>
</dbReference>
<name>A0A1Z2XPK1_9FIRM</name>
<keyword evidence="9" id="KW-1185">Reference proteome</keyword>
<dbReference type="InterPro" id="IPR006282">
    <property type="entry name" value="Thi_PPkinase"/>
</dbReference>
<evidence type="ECO:0000313" key="9">
    <source>
        <dbReference type="Proteomes" id="UP000196710"/>
    </source>
</evidence>
<evidence type="ECO:0000313" key="8">
    <source>
        <dbReference type="EMBL" id="QQR29665.1"/>
    </source>
</evidence>
<dbReference type="Proteomes" id="UP000196710">
    <property type="component" value="Chromosome"/>
</dbReference>
<dbReference type="CDD" id="cd07995">
    <property type="entry name" value="TPK"/>
    <property type="match status" value="1"/>
</dbReference>
<evidence type="ECO:0000256" key="1">
    <source>
        <dbReference type="ARBA" id="ARBA00022679"/>
    </source>
</evidence>
<evidence type="ECO:0000256" key="5">
    <source>
        <dbReference type="NCBIfam" id="TIGR01378"/>
    </source>
</evidence>
<protein>
    <recommendedName>
        <fullName evidence="5">Thiamine diphosphokinase</fullName>
        <ecNumber evidence="5">2.7.6.2</ecNumber>
    </recommendedName>
</protein>
<feature type="domain" description="Thiamin pyrophosphokinase thiamin-binding" evidence="6">
    <location>
        <begin position="131"/>
        <end position="208"/>
    </location>
</feature>
<dbReference type="GO" id="GO:0009229">
    <property type="term" value="P:thiamine diphosphate biosynthetic process"/>
    <property type="evidence" value="ECO:0007669"/>
    <property type="project" value="InterPro"/>
</dbReference>
<dbReference type="SMART" id="SM00983">
    <property type="entry name" value="TPK_B1_binding"/>
    <property type="match status" value="1"/>
</dbReference>
<accession>A0A1Z2XPK1</accession>
<dbReference type="EMBL" id="CP065321">
    <property type="protein sequence ID" value="QQR29665.1"/>
    <property type="molecule type" value="Genomic_DNA"/>
</dbReference>
<dbReference type="NCBIfam" id="TIGR01378">
    <property type="entry name" value="thi_PPkinase"/>
    <property type="match status" value="1"/>
</dbReference>
<dbReference type="EMBL" id="CP021422">
    <property type="protein sequence ID" value="ASB40373.1"/>
    <property type="molecule type" value="Genomic_DNA"/>
</dbReference>
<evidence type="ECO:0000259" key="6">
    <source>
        <dbReference type="SMART" id="SM00983"/>
    </source>
</evidence>
<dbReference type="GO" id="GO:0016301">
    <property type="term" value="F:kinase activity"/>
    <property type="evidence" value="ECO:0007669"/>
    <property type="project" value="UniProtKB-KW"/>
</dbReference>
<dbReference type="InterPro" id="IPR036759">
    <property type="entry name" value="TPK_catalytic_sf"/>
</dbReference>
<dbReference type="PANTHER" id="PTHR41299">
    <property type="entry name" value="THIAMINE PYROPHOSPHOKINASE"/>
    <property type="match status" value="1"/>
</dbReference>
<dbReference type="EC" id="2.7.6.2" evidence="5"/>
<dbReference type="InterPro" id="IPR007373">
    <property type="entry name" value="Thiamin_PyroPKinase_B1-bd"/>
</dbReference>
<evidence type="ECO:0000256" key="2">
    <source>
        <dbReference type="ARBA" id="ARBA00022741"/>
    </source>
</evidence>
<keyword evidence="2" id="KW-0547">Nucleotide-binding</keyword>
<evidence type="ECO:0000313" key="10">
    <source>
        <dbReference type="Proteomes" id="UP000596035"/>
    </source>
</evidence>
<evidence type="ECO:0000256" key="3">
    <source>
        <dbReference type="ARBA" id="ARBA00022777"/>
    </source>
</evidence>
<dbReference type="KEGG" id="amur:ADH66_06655"/>
<dbReference type="GO" id="GO:0005524">
    <property type="term" value="F:ATP binding"/>
    <property type="evidence" value="ECO:0007669"/>
    <property type="project" value="UniProtKB-KW"/>
</dbReference>
<dbReference type="GO" id="GO:0004788">
    <property type="term" value="F:thiamine diphosphokinase activity"/>
    <property type="evidence" value="ECO:0007669"/>
    <property type="project" value="UniProtKB-UniRule"/>
</dbReference>
<keyword evidence="1 8" id="KW-0808">Transferase</keyword>
<sequence>MGAEKQACMIIGASPLDGRKVFKEFDPRHYYVICADAGYETAMKAGIKPDLVVGDFDSAKEPPPKEIKCVSLPVDKDVTDTMFAVMKGFNLGLHSFLLLGCLGGKRFDHSLANLEVLQYIREHGGHGIMAGDHTKIFLLQEERLKMTGMAGAIVSVFPYNGSNCIVSYSGLKYPLNRGQLSCGGLPMGVSNQVTGDPAEVRVHSGCALVVVGQ</sequence>
<gene>
    <name evidence="7" type="ORF">ADH66_06655</name>
    <name evidence="8" type="ORF">I5Q82_16755</name>
</gene>